<dbReference type="PANTHER" id="PTHR10736:SF28">
    <property type="entry name" value="BESTROPHIN HOMOLOG 13"/>
    <property type="match status" value="1"/>
</dbReference>
<dbReference type="GO" id="GO:0034707">
    <property type="term" value="C:chloride channel complex"/>
    <property type="evidence" value="ECO:0007669"/>
    <property type="project" value="UniProtKB-KW"/>
</dbReference>
<dbReference type="AlphaFoldDB" id="A0A914S0N6"/>
<dbReference type="Proteomes" id="UP000887564">
    <property type="component" value="Unplaced"/>
</dbReference>
<evidence type="ECO:0000256" key="4">
    <source>
        <dbReference type="ARBA" id="ARBA00023136"/>
    </source>
</evidence>
<dbReference type="GO" id="GO:0005254">
    <property type="term" value="F:chloride channel activity"/>
    <property type="evidence" value="ECO:0007669"/>
    <property type="project" value="UniProtKB-KW"/>
</dbReference>
<evidence type="ECO:0000256" key="3">
    <source>
        <dbReference type="ARBA" id="ARBA00022989"/>
    </source>
</evidence>
<keyword evidence="6" id="KW-0813">Transport</keyword>
<dbReference type="WBParaSite" id="PEQ_0001191701-mRNA-1">
    <property type="protein sequence ID" value="PEQ_0001191701-mRNA-1"/>
    <property type="gene ID" value="PEQ_0001191701"/>
</dbReference>
<keyword evidence="6" id="KW-0407">Ion channel</keyword>
<keyword evidence="3 6" id="KW-1133">Transmembrane helix</keyword>
<dbReference type="Pfam" id="PF01062">
    <property type="entry name" value="Bestrophin"/>
    <property type="match status" value="1"/>
</dbReference>
<comment type="function">
    <text evidence="6">Forms chloride channels.</text>
</comment>
<proteinExistence type="inferred from homology"/>
<evidence type="ECO:0000313" key="7">
    <source>
        <dbReference type="Proteomes" id="UP000887564"/>
    </source>
</evidence>
<comment type="similarity">
    <text evidence="5 6">Belongs to the anion channel-forming bestrophin (TC 1.A.46) family. Calcium-sensitive chloride channel subfamily.</text>
</comment>
<reference evidence="8" key="1">
    <citation type="submission" date="2022-11" db="UniProtKB">
        <authorList>
            <consortium name="WormBaseParasite"/>
        </authorList>
    </citation>
    <scope>IDENTIFICATION</scope>
</reference>
<evidence type="ECO:0000256" key="5">
    <source>
        <dbReference type="ARBA" id="ARBA00034769"/>
    </source>
</evidence>
<name>A0A914S0N6_PAREQ</name>
<feature type="transmembrane region" description="Helical" evidence="6">
    <location>
        <begin position="20"/>
        <end position="40"/>
    </location>
</feature>
<evidence type="ECO:0000313" key="8">
    <source>
        <dbReference type="WBParaSite" id="PEQ_0001191701-mRNA-1"/>
    </source>
</evidence>
<sequence>MTISYQGNFCRLLLRWKGSIWRLVWKELLVFLCLYYAVRFRTTFLLFRRKFEQLALMFDEYTKLIPLTFLLGFYVSNVVSRWWRQFQSLPWPEDLLSVLCLDMSVAT</sequence>
<dbReference type="InterPro" id="IPR021134">
    <property type="entry name" value="Bestrophin-like"/>
</dbReference>
<keyword evidence="6" id="KW-0868">Chloride</keyword>
<dbReference type="GO" id="GO:0005886">
    <property type="term" value="C:plasma membrane"/>
    <property type="evidence" value="ECO:0007669"/>
    <property type="project" value="UniProtKB-SubCell"/>
</dbReference>
<evidence type="ECO:0000256" key="2">
    <source>
        <dbReference type="ARBA" id="ARBA00022692"/>
    </source>
</evidence>
<comment type="caution">
    <text evidence="6">Lacks conserved residue(s) required for the propagation of feature annotation.</text>
</comment>
<keyword evidence="6" id="KW-1003">Cell membrane</keyword>
<keyword evidence="6" id="KW-0406">Ion transport</keyword>
<organism evidence="7 8">
    <name type="scientific">Parascaris equorum</name>
    <name type="common">Equine roundworm</name>
    <dbReference type="NCBI Taxonomy" id="6256"/>
    <lineage>
        <taxon>Eukaryota</taxon>
        <taxon>Metazoa</taxon>
        <taxon>Ecdysozoa</taxon>
        <taxon>Nematoda</taxon>
        <taxon>Chromadorea</taxon>
        <taxon>Rhabditida</taxon>
        <taxon>Spirurina</taxon>
        <taxon>Ascaridomorpha</taxon>
        <taxon>Ascaridoidea</taxon>
        <taxon>Ascarididae</taxon>
        <taxon>Parascaris</taxon>
    </lineage>
</organism>
<evidence type="ECO:0000256" key="6">
    <source>
        <dbReference type="RuleBase" id="RU363126"/>
    </source>
</evidence>
<keyword evidence="6" id="KW-0869">Chloride channel</keyword>
<keyword evidence="2 6" id="KW-0812">Transmembrane</keyword>
<keyword evidence="4 6" id="KW-0472">Membrane</keyword>
<protein>
    <recommendedName>
        <fullName evidence="6">Bestrophin homolog</fullName>
    </recommendedName>
</protein>
<evidence type="ECO:0000256" key="1">
    <source>
        <dbReference type="ARBA" id="ARBA00004370"/>
    </source>
</evidence>
<dbReference type="InterPro" id="IPR000615">
    <property type="entry name" value="Bestrophin"/>
</dbReference>
<comment type="subcellular location">
    <subcellularLocation>
        <location evidence="6">Cell membrane</location>
        <topology evidence="6">Multi-pass membrane protein</topology>
    </subcellularLocation>
    <subcellularLocation>
        <location evidence="1">Membrane</location>
    </subcellularLocation>
</comment>
<accession>A0A914S0N6</accession>
<dbReference type="PANTHER" id="PTHR10736">
    <property type="entry name" value="BESTROPHIN"/>
    <property type="match status" value="1"/>
</dbReference>
<keyword evidence="7" id="KW-1185">Reference proteome</keyword>